<dbReference type="SUPFAM" id="SSF53335">
    <property type="entry name" value="S-adenosyl-L-methionine-dependent methyltransferases"/>
    <property type="match status" value="1"/>
</dbReference>
<name>A0ABS4NBX7_9THEO</name>
<proteinExistence type="inferred from homology"/>
<dbReference type="Gene3D" id="3.40.50.150">
    <property type="entry name" value="Vaccinia Virus protein VP39"/>
    <property type="match status" value="1"/>
</dbReference>
<evidence type="ECO:0000259" key="6">
    <source>
        <dbReference type="Pfam" id="PF01555"/>
    </source>
</evidence>
<sequence length="273" mass="31378">MAAINDLLRQIPDTSLRDRLEQEFARLSKNKKFGLVFEEHIPECTPLYDVPVKRGSTVALKTGHINDLYTVLKIEEDIALCRNKTTGDTRNIPVSELVSVAQFGEPIFPMLQPIAAVENARDSNLWHTIIEADNYHALQLLEYLYPKKVDCIYIDPPYNTGARDWKYNNDYVDSTDNWRHSKWLSMMQKRLKIAKRILADDGVLITTIDDNEYAHLWILLHEIFPNLTHTCITIQHNPGGTQGKKFSVTHEYAIFSYSSESTIFRKQHTGGDV</sequence>
<accession>A0ABS4NBX7</accession>
<dbReference type="InterPro" id="IPR002295">
    <property type="entry name" value="N4/N6-MTase_EcoPI_Mod-like"/>
</dbReference>
<comment type="similarity">
    <text evidence="1">Belongs to the N(4)/N(6)-methyltransferase family.</text>
</comment>
<evidence type="ECO:0000313" key="8">
    <source>
        <dbReference type="Proteomes" id="UP001166402"/>
    </source>
</evidence>
<keyword evidence="4" id="KW-0949">S-adenosyl-L-methionine</keyword>
<keyword evidence="8" id="KW-1185">Reference proteome</keyword>
<evidence type="ECO:0000256" key="1">
    <source>
        <dbReference type="ARBA" id="ARBA00006594"/>
    </source>
</evidence>
<evidence type="ECO:0000256" key="5">
    <source>
        <dbReference type="ARBA" id="ARBA00022747"/>
    </source>
</evidence>
<dbReference type="PROSITE" id="PS00092">
    <property type="entry name" value="N6_MTASE"/>
    <property type="match status" value="1"/>
</dbReference>
<dbReference type="Proteomes" id="UP001166402">
    <property type="component" value="Unassembled WGS sequence"/>
</dbReference>
<organism evidence="7 8">
    <name type="scientific">Thermoanaerobacterium butyriciformans</name>
    <dbReference type="NCBI Taxonomy" id="1702242"/>
    <lineage>
        <taxon>Bacteria</taxon>
        <taxon>Bacillati</taxon>
        <taxon>Bacillota</taxon>
        <taxon>Clostridia</taxon>
        <taxon>Thermoanaerobacterales</taxon>
        <taxon>Thermoanaerobacteraceae</taxon>
        <taxon>Thermoanaerobacterium</taxon>
    </lineage>
</organism>
<keyword evidence="2" id="KW-0489">Methyltransferase</keyword>
<evidence type="ECO:0000313" key="7">
    <source>
        <dbReference type="EMBL" id="MBP2070523.1"/>
    </source>
</evidence>
<feature type="domain" description="DNA methylase N-4/N-6" evidence="6">
    <location>
        <begin position="149"/>
        <end position="261"/>
    </location>
</feature>
<dbReference type="Pfam" id="PF01555">
    <property type="entry name" value="N6_N4_Mtase"/>
    <property type="match status" value="1"/>
</dbReference>
<protein>
    <recommendedName>
        <fullName evidence="6">DNA methylase N-4/N-6 domain-containing protein</fullName>
    </recommendedName>
</protein>
<dbReference type="EMBL" id="JAGGLT010000001">
    <property type="protein sequence ID" value="MBP2070523.1"/>
    <property type="molecule type" value="Genomic_DNA"/>
</dbReference>
<comment type="caution">
    <text evidence="7">The sequence shown here is derived from an EMBL/GenBank/DDBJ whole genome shotgun (WGS) entry which is preliminary data.</text>
</comment>
<dbReference type="RefSeq" id="WP_209452565.1">
    <property type="nucleotide sequence ID" value="NZ_JAGGLT010000001.1"/>
</dbReference>
<evidence type="ECO:0000256" key="3">
    <source>
        <dbReference type="ARBA" id="ARBA00022679"/>
    </source>
</evidence>
<gene>
    <name evidence="7" type="ORF">J2Z80_000021</name>
</gene>
<dbReference type="InterPro" id="IPR002941">
    <property type="entry name" value="DNA_methylase_N4/N6"/>
</dbReference>
<evidence type="ECO:0000256" key="4">
    <source>
        <dbReference type="ARBA" id="ARBA00022691"/>
    </source>
</evidence>
<keyword evidence="5" id="KW-0680">Restriction system</keyword>
<reference evidence="7" key="1">
    <citation type="submission" date="2021-03" db="EMBL/GenBank/DDBJ databases">
        <title>Genomic Encyclopedia of Type Strains, Phase IV (KMG-IV): sequencing the most valuable type-strain genomes for metagenomic binning, comparative biology and taxonomic classification.</title>
        <authorList>
            <person name="Goeker M."/>
        </authorList>
    </citation>
    <scope>NUCLEOTIDE SEQUENCE</scope>
    <source>
        <strain evidence="7">DSM 101588</strain>
    </source>
</reference>
<dbReference type="PRINTS" id="PR00506">
    <property type="entry name" value="D21N6MTFRASE"/>
</dbReference>
<dbReference type="InterPro" id="IPR002052">
    <property type="entry name" value="DNA_methylase_N6_adenine_CS"/>
</dbReference>
<dbReference type="InterPro" id="IPR029063">
    <property type="entry name" value="SAM-dependent_MTases_sf"/>
</dbReference>
<evidence type="ECO:0000256" key="2">
    <source>
        <dbReference type="ARBA" id="ARBA00022603"/>
    </source>
</evidence>
<keyword evidence="3" id="KW-0808">Transferase</keyword>